<keyword evidence="3 4" id="KW-0012">Acyltransferase</keyword>
<dbReference type="PANTHER" id="PTHR11786">
    <property type="entry name" value="N-HYDROXYARYLAMINE O-ACETYLTRANSFERASE"/>
    <property type="match status" value="1"/>
</dbReference>
<organism evidence="5">
    <name type="scientific">Ciona intestinalis</name>
    <name type="common">Transparent sea squirt</name>
    <name type="synonym">Ascidia intestinalis</name>
    <dbReference type="NCBI Taxonomy" id="7719"/>
    <lineage>
        <taxon>Eukaryota</taxon>
        <taxon>Metazoa</taxon>
        <taxon>Chordata</taxon>
        <taxon>Tunicata</taxon>
        <taxon>Ascidiacea</taxon>
        <taxon>Phlebobranchia</taxon>
        <taxon>Cionidae</taxon>
        <taxon>Ciona</taxon>
    </lineage>
</organism>
<dbReference type="GeneID" id="100179419"/>
<dbReference type="EC" id="2.3.1.5" evidence="2"/>
<comment type="similarity">
    <text evidence="1 4">Belongs to the arylamine N-acetyltransferase family.</text>
</comment>
<dbReference type="Gene3D" id="3.30.2140.20">
    <property type="match status" value="1"/>
</dbReference>
<reference evidence="5" key="1">
    <citation type="journal article" date="2010" name="FEBS Lett.">
        <title>Comparative genomic and phylogenetic investigation of the xenobiotic metabolizing arylamine N-acetyltransferase enzyme family.</title>
        <authorList>
            <person name="Glenn A.E."/>
            <person name="Karagianni E.P."/>
            <person name="Ulndreaj A."/>
            <person name="Boukouvala S."/>
        </authorList>
    </citation>
    <scope>NUCLEOTIDE SEQUENCE</scope>
</reference>
<proteinExistence type="inferred from homology"/>
<dbReference type="PANTHER" id="PTHR11786:SF0">
    <property type="entry name" value="ARYLAMINE N-ACETYLTRANSFERASE 4-RELATED"/>
    <property type="match status" value="1"/>
</dbReference>
<evidence type="ECO:0000256" key="2">
    <source>
        <dbReference type="ARBA" id="ARBA00012701"/>
    </source>
</evidence>
<dbReference type="CTD" id="9"/>
<protein>
    <recommendedName>
        <fullName evidence="2">arylamine N-acetyltransferase</fullName>
        <ecNumber evidence="2">2.3.1.5</ecNumber>
    </recommendedName>
</protein>
<dbReference type="KEGG" id="cin:100179419"/>
<evidence type="ECO:0000256" key="3">
    <source>
        <dbReference type="ARBA" id="ARBA00023315"/>
    </source>
</evidence>
<dbReference type="GO" id="GO:0004060">
    <property type="term" value="F:arylamine N-acetyltransferase activity"/>
    <property type="evidence" value="ECO:0007669"/>
    <property type="project" value="UniProtKB-EC"/>
</dbReference>
<dbReference type="InterPro" id="IPR001447">
    <property type="entry name" value="Arylamine_N-AcTrfase"/>
</dbReference>
<dbReference type="SUPFAM" id="SSF54001">
    <property type="entry name" value="Cysteine proteinases"/>
    <property type="match status" value="1"/>
</dbReference>
<dbReference type="PRINTS" id="PR01543">
    <property type="entry name" value="ANATRNSFRASE"/>
</dbReference>
<dbReference type="Pfam" id="PF00797">
    <property type="entry name" value="Acetyltransf_2"/>
    <property type="match status" value="1"/>
</dbReference>
<evidence type="ECO:0000313" key="5">
    <source>
        <dbReference type="EMBL" id="CBL43389.1"/>
    </source>
</evidence>
<dbReference type="EMBL" id="BN001483">
    <property type="protein sequence ID" value="CBL43389.1"/>
    <property type="molecule type" value="Genomic_DNA"/>
</dbReference>
<dbReference type="InterPro" id="IPR053710">
    <property type="entry name" value="Arylamine_NAT_domain_sf"/>
</dbReference>
<dbReference type="OrthoDB" id="10260017at2759"/>
<accession>A0A1W2W7K5</accession>
<name>D8FSZ9_CIOIN</name>
<gene>
    <name evidence="5" type="primary">nat1</name>
</gene>
<keyword evidence="4 5" id="KW-0808">Transferase</keyword>
<dbReference type="RefSeq" id="XP_002126320.1">
    <property type="nucleotide sequence ID" value="XM_002126284.4"/>
</dbReference>
<evidence type="ECO:0000256" key="1">
    <source>
        <dbReference type="ARBA" id="ARBA00006547"/>
    </source>
</evidence>
<accession>D8FSZ9</accession>
<dbReference type="AlphaFoldDB" id="D8FSZ9"/>
<sequence length="262" mass="30777">MPDMKQYLERIKYTSEVKNDASTLSKLCEHHREFIPFDNLDMFGGQRKYLDFDKVYNDLVVKKRGGFCYEQNGLFKWALVECGFQVRMVQCQVYFNEEIGFGPRFDHLALLVTCGDGSKWLADVGFGGGSFTTPLKLETEIEQTQNSGIYRLQTLNENEYVLQKLKKTVIQLDGTTKTAITGKEWKTVFKFDNVSRKWEDFKEMFDYQQDNENSFMISNTLCTRQSEFGYVVLWGWFAFEKTFVDPVTEKFKWKYTAKIKKN</sequence>
<evidence type="ECO:0000256" key="4">
    <source>
        <dbReference type="RuleBase" id="RU003452"/>
    </source>
</evidence>
<dbReference type="InterPro" id="IPR038765">
    <property type="entry name" value="Papain-like_cys_pep_sf"/>
</dbReference>